<feature type="transmembrane region" description="Helical" evidence="6">
    <location>
        <begin position="110"/>
        <end position="129"/>
    </location>
</feature>
<feature type="transmembrane region" description="Helical" evidence="6">
    <location>
        <begin position="292"/>
        <end position="313"/>
    </location>
</feature>
<evidence type="ECO:0000256" key="3">
    <source>
        <dbReference type="ARBA" id="ARBA00022692"/>
    </source>
</evidence>
<name>A0A841I4T6_9DEIO</name>
<feature type="transmembrane region" description="Helical" evidence="6">
    <location>
        <begin position="25"/>
        <end position="53"/>
    </location>
</feature>
<feature type="transmembrane region" description="Helical" evidence="6">
    <location>
        <begin position="73"/>
        <end position="90"/>
    </location>
</feature>
<keyword evidence="3 6" id="KW-0812">Transmembrane</keyword>
<dbReference type="RefSeq" id="WP_246351572.1">
    <property type="nucleotide sequence ID" value="NZ_JACHHG010000011.1"/>
</dbReference>
<evidence type="ECO:0000256" key="6">
    <source>
        <dbReference type="SAM" id="Phobius"/>
    </source>
</evidence>
<sequence>MSAVRTSFRSSPVGRRLDHYLVSEVLPLLVGGLLVVVVLFLLAALVEVLAPILAKGANPLLVAKLMAFKIPDAIGRGLPIALLFAVLLAMSRLSSDSEIKSALAGGVGPVRLMVPVMVLALGVSTVSFLNSELLVPRAESQVLQTQRDILLDNPRVLVEEGTVFKDALGRAIYIDQILPGNELRGVRIIQMGPGQPAREIMTAERGLIEPGSATIVLYEGQRVTYRDAKPVTAASFEEARLPVQDLQASLNGTSDEVQPVNLPLGELRARIAAYRSQSLPVYREETALNRKFAEPLAAVAFGFFGVTLALYTFRTGGGLGLVWVMMLTFVYYATWSVFRIMGEQGALPPVIAAWAPDALYLIAGGVLLLLSTRR</sequence>
<dbReference type="Pfam" id="PF03739">
    <property type="entry name" value="LptF_LptG"/>
    <property type="match status" value="1"/>
</dbReference>
<accession>A0A841I4T6</accession>
<protein>
    <submittedName>
        <fullName evidence="7">Lipopolysaccharide export system permease protein</fullName>
    </submittedName>
</protein>
<feature type="transmembrane region" description="Helical" evidence="6">
    <location>
        <begin position="350"/>
        <end position="370"/>
    </location>
</feature>
<dbReference type="PANTHER" id="PTHR33529:SF6">
    <property type="entry name" value="YJGP_YJGQ FAMILY PERMEASE"/>
    <property type="match status" value="1"/>
</dbReference>
<proteinExistence type="predicted"/>
<evidence type="ECO:0000256" key="4">
    <source>
        <dbReference type="ARBA" id="ARBA00022989"/>
    </source>
</evidence>
<keyword evidence="4 6" id="KW-1133">Transmembrane helix</keyword>
<dbReference type="GO" id="GO:0043190">
    <property type="term" value="C:ATP-binding cassette (ABC) transporter complex"/>
    <property type="evidence" value="ECO:0007669"/>
    <property type="project" value="TreeGrafter"/>
</dbReference>
<gene>
    <name evidence="7" type="ORF">HNR42_002869</name>
</gene>
<evidence type="ECO:0000313" key="7">
    <source>
        <dbReference type="EMBL" id="MBB6099428.1"/>
    </source>
</evidence>
<organism evidence="7 8">
    <name type="scientific">Deinobacterium chartae</name>
    <dbReference type="NCBI Taxonomy" id="521158"/>
    <lineage>
        <taxon>Bacteria</taxon>
        <taxon>Thermotogati</taxon>
        <taxon>Deinococcota</taxon>
        <taxon>Deinococci</taxon>
        <taxon>Deinococcales</taxon>
        <taxon>Deinococcaceae</taxon>
        <taxon>Deinobacterium</taxon>
    </lineage>
</organism>
<reference evidence="7 8" key="1">
    <citation type="submission" date="2020-08" db="EMBL/GenBank/DDBJ databases">
        <title>Genomic Encyclopedia of Type Strains, Phase IV (KMG-IV): sequencing the most valuable type-strain genomes for metagenomic binning, comparative biology and taxonomic classification.</title>
        <authorList>
            <person name="Goeker M."/>
        </authorList>
    </citation>
    <scope>NUCLEOTIDE SEQUENCE [LARGE SCALE GENOMIC DNA]</scope>
    <source>
        <strain evidence="7 8">DSM 21458</strain>
    </source>
</reference>
<dbReference type="Proteomes" id="UP000569951">
    <property type="component" value="Unassembled WGS sequence"/>
</dbReference>
<dbReference type="GO" id="GO:0015920">
    <property type="term" value="P:lipopolysaccharide transport"/>
    <property type="evidence" value="ECO:0007669"/>
    <property type="project" value="TreeGrafter"/>
</dbReference>
<dbReference type="PANTHER" id="PTHR33529">
    <property type="entry name" value="SLR0882 PROTEIN-RELATED"/>
    <property type="match status" value="1"/>
</dbReference>
<keyword evidence="2" id="KW-1003">Cell membrane</keyword>
<evidence type="ECO:0000256" key="2">
    <source>
        <dbReference type="ARBA" id="ARBA00022475"/>
    </source>
</evidence>
<keyword evidence="8" id="KW-1185">Reference proteome</keyword>
<dbReference type="AlphaFoldDB" id="A0A841I4T6"/>
<dbReference type="InterPro" id="IPR005495">
    <property type="entry name" value="LptG/LptF_permease"/>
</dbReference>
<feature type="transmembrane region" description="Helical" evidence="6">
    <location>
        <begin position="319"/>
        <end position="338"/>
    </location>
</feature>
<comment type="caution">
    <text evidence="7">The sequence shown here is derived from an EMBL/GenBank/DDBJ whole genome shotgun (WGS) entry which is preliminary data.</text>
</comment>
<comment type="subcellular location">
    <subcellularLocation>
        <location evidence="1">Cell membrane</location>
        <topology evidence="1">Multi-pass membrane protein</topology>
    </subcellularLocation>
</comment>
<evidence type="ECO:0000256" key="1">
    <source>
        <dbReference type="ARBA" id="ARBA00004651"/>
    </source>
</evidence>
<evidence type="ECO:0000313" key="8">
    <source>
        <dbReference type="Proteomes" id="UP000569951"/>
    </source>
</evidence>
<evidence type="ECO:0000256" key="5">
    <source>
        <dbReference type="ARBA" id="ARBA00023136"/>
    </source>
</evidence>
<keyword evidence="5 6" id="KW-0472">Membrane</keyword>
<dbReference type="EMBL" id="JACHHG010000011">
    <property type="protein sequence ID" value="MBB6099428.1"/>
    <property type="molecule type" value="Genomic_DNA"/>
</dbReference>